<dbReference type="CDD" id="cd00060">
    <property type="entry name" value="FHA"/>
    <property type="match status" value="1"/>
</dbReference>
<feature type="compositionally biased region" description="Pro residues" evidence="2">
    <location>
        <begin position="305"/>
        <end position="320"/>
    </location>
</feature>
<feature type="compositionally biased region" description="Low complexity" evidence="2">
    <location>
        <begin position="254"/>
        <end position="276"/>
    </location>
</feature>
<protein>
    <submittedName>
        <fullName evidence="5">FHA domain-containing protein</fullName>
    </submittedName>
</protein>
<dbReference type="EMBL" id="CP040899">
    <property type="protein sequence ID" value="QDB78914.1"/>
    <property type="molecule type" value="Genomic_DNA"/>
</dbReference>
<dbReference type="Proteomes" id="UP000313948">
    <property type="component" value="Chromosome"/>
</dbReference>
<dbReference type="Gene3D" id="2.60.200.20">
    <property type="match status" value="1"/>
</dbReference>
<dbReference type="InterPro" id="IPR008984">
    <property type="entry name" value="SMAD_FHA_dom_sf"/>
</dbReference>
<keyword evidence="6" id="KW-1185">Reference proteome</keyword>
<evidence type="ECO:0000313" key="5">
    <source>
        <dbReference type="EMBL" id="QDB78914.1"/>
    </source>
</evidence>
<feature type="transmembrane region" description="Helical" evidence="3">
    <location>
        <begin position="157"/>
        <end position="178"/>
    </location>
</feature>
<feature type="transmembrane region" description="Helical" evidence="3">
    <location>
        <begin position="76"/>
        <end position="100"/>
    </location>
</feature>
<dbReference type="RefSeq" id="WP_139948216.1">
    <property type="nucleotide sequence ID" value="NZ_CP040899.1"/>
</dbReference>
<dbReference type="InterPro" id="IPR000253">
    <property type="entry name" value="FHA_dom"/>
</dbReference>
<keyword evidence="1" id="KW-0597">Phosphoprotein</keyword>
<reference evidence="5 6" key="1">
    <citation type="submission" date="2019-05" db="EMBL/GenBank/DDBJ databases">
        <title>Georgenia *** sp. nov., and Georgenia *** sp. nov., isolated from the intestinal contents of plateau pika (Ochotona curzoniae) in the Qinghai-Tibet plateau of China.</title>
        <authorList>
            <person name="Tian Z."/>
        </authorList>
    </citation>
    <scope>NUCLEOTIDE SEQUENCE [LARGE SCALE GENOMIC DNA]</scope>
    <source>
        <strain evidence="5 6">Z294</strain>
    </source>
</reference>
<sequence>MLLTPASARPWLGPDTRNRPWPGHGAMMIRRREALTALGAAYGSWARFALGALAWALGVVGAVLAADVAAGGTTRAAGTGLLVLATVLGGAVVATGSALARATAGWLTLATAVGADGGRVDAKPGPETARLHEEAVAADRAVGRGELWRLPLLPRTLAAVLLSGAGAVLVVQAVLGYAEASTPYAADDVRGAWLARVLTAVVCLLVAALTASGLRRVHRARMHNVAHDEPASAPAPTLTPALGSGAIVVGGTHPAPGSVAGPPAWASSAPSADASPAVPPPPPAPVASPAPPPADTVPPADVTVPGPPVQPPPAPGPRPTVPAATTTPRVRLSDGRELAPGTTLVGRAPAPKAGEHADALLAVADERVSKTHLTVHVEGGAVVVVDRASTNGTVVHAPDGTSRPLTAGEPAELTDGDVVVLGSTTLTVGEPADVEHTVLRSDPR</sequence>
<name>A0ABX5VPE6_9MICO</name>
<evidence type="ECO:0000313" key="6">
    <source>
        <dbReference type="Proteomes" id="UP000313948"/>
    </source>
</evidence>
<gene>
    <name evidence="5" type="ORF">FE251_05645</name>
</gene>
<feature type="transmembrane region" description="Helical" evidence="3">
    <location>
        <begin position="48"/>
        <end position="70"/>
    </location>
</feature>
<feature type="compositionally biased region" description="Pro residues" evidence="2">
    <location>
        <begin position="277"/>
        <end position="296"/>
    </location>
</feature>
<feature type="domain" description="FHA" evidence="4">
    <location>
        <begin position="343"/>
        <end position="396"/>
    </location>
</feature>
<keyword evidence="3" id="KW-0812">Transmembrane</keyword>
<dbReference type="Pfam" id="PF00498">
    <property type="entry name" value="FHA"/>
    <property type="match status" value="1"/>
</dbReference>
<feature type="transmembrane region" description="Helical" evidence="3">
    <location>
        <begin position="193"/>
        <end position="214"/>
    </location>
</feature>
<organism evidence="5 6">
    <name type="scientific">Georgenia wutianyii</name>
    <dbReference type="NCBI Taxonomy" id="2585135"/>
    <lineage>
        <taxon>Bacteria</taxon>
        <taxon>Bacillati</taxon>
        <taxon>Actinomycetota</taxon>
        <taxon>Actinomycetes</taxon>
        <taxon>Micrococcales</taxon>
        <taxon>Bogoriellaceae</taxon>
        <taxon>Georgenia</taxon>
    </lineage>
</organism>
<keyword evidence="3" id="KW-1133">Transmembrane helix</keyword>
<evidence type="ECO:0000256" key="1">
    <source>
        <dbReference type="ARBA" id="ARBA00022553"/>
    </source>
</evidence>
<evidence type="ECO:0000256" key="2">
    <source>
        <dbReference type="SAM" id="MobiDB-lite"/>
    </source>
</evidence>
<dbReference type="PROSITE" id="PS50006">
    <property type="entry name" value="FHA_DOMAIN"/>
    <property type="match status" value="1"/>
</dbReference>
<feature type="compositionally biased region" description="Low complexity" evidence="2">
    <location>
        <begin position="321"/>
        <end position="330"/>
    </location>
</feature>
<keyword evidence="3" id="KW-0472">Membrane</keyword>
<evidence type="ECO:0000259" key="4">
    <source>
        <dbReference type="PROSITE" id="PS50006"/>
    </source>
</evidence>
<feature type="region of interest" description="Disordered" evidence="2">
    <location>
        <begin position="253"/>
        <end position="331"/>
    </location>
</feature>
<accession>A0ABX5VPE6</accession>
<evidence type="ECO:0000256" key="3">
    <source>
        <dbReference type="SAM" id="Phobius"/>
    </source>
</evidence>
<dbReference type="SUPFAM" id="SSF49879">
    <property type="entry name" value="SMAD/FHA domain"/>
    <property type="match status" value="1"/>
</dbReference>
<proteinExistence type="predicted"/>